<dbReference type="SMART" id="SM00338">
    <property type="entry name" value="BRLZ"/>
    <property type="match status" value="1"/>
</dbReference>
<organism evidence="4 5">
    <name type="scientific">Anaeramoeba flamelloides</name>
    <dbReference type="NCBI Taxonomy" id="1746091"/>
    <lineage>
        <taxon>Eukaryota</taxon>
        <taxon>Metamonada</taxon>
        <taxon>Anaeramoebidae</taxon>
        <taxon>Anaeramoeba</taxon>
    </lineage>
</organism>
<proteinExistence type="predicted"/>
<dbReference type="Pfam" id="PF00170">
    <property type="entry name" value="bZIP_1"/>
    <property type="match status" value="1"/>
</dbReference>
<feature type="compositionally biased region" description="Polar residues" evidence="2">
    <location>
        <begin position="175"/>
        <end position="185"/>
    </location>
</feature>
<reference evidence="4" key="1">
    <citation type="submission" date="2022-08" db="EMBL/GenBank/DDBJ databases">
        <title>Novel sulphate-reducing endosymbionts in the free-living metamonad Anaeramoeba.</title>
        <authorList>
            <person name="Jerlstrom-Hultqvist J."/>
            <person name="Cepicka I."/>
            <person name="Gallot-Lavallee L."/>
            <person name="Salas-Leiva D."/>
            <person name="Curtis B.A."/>
            <person name="Zahonova K."/>
            <person name="Pipaliya S."/>
            <person name="Dacks J."/>
            <person name="Roger A.J."/>
        </authorList>
    </citation>
    <scope>NUCLEOTIDE SEQUENCE</scope>
    <source>
        <strain evidence="4">Busselton2</strain>
    </source>
</reference>
<feature type="compositionally biased region" description="Polar residues" evidence="2">
    <location>
        <begin position="153"/>
        <end position="164"/>
    </location>
</feature>
<dbReference type="InterPro" id="IPR004827">
    <property type="entry name" value="bZIP"/>
</dbReference>
<feature type="region of interest" description="Disordered" evidence="2">
    <location>
        <begin position="123"/>
        <end position="238"/>
    </location>
</feature>
<dbReference type="GO" id="GO:0003700">
    <property type="term" value="F:DNA-binding transcription factor activity"/>
    <property type="evidence" value="ECO:0007669"/>
    <property type="project" value="InterPro"/>
</dbReference>
<dbReference type="PROSITE" id="PS50217">
    <property type="entry name" value="BZIP"/>
    <property type="match status" value="1"/>
</dbReference>
<evidence type="ECO:0000313" key="5">
    <source>
        <dbReference type="Proteomes" id="UP001146793"/>
    </source>
</evidence>
<dbReference type="SUPFAM" id="SSF57959">
    <property type="entry name" value="Leucine zipper domain"/>
    <property type="match status" value="1"/>
</dbReference>
<sequence>MNLNFAYEDFNELDSFPLFNDSDIFMDETDKEAPNLYNALGVVSESYNEDLIANNNEFEDNLKDQALLMEASLEECSFSPVSNDLDFFLTSVDLLQGVSSFSVAKHEGSDDLGKSIVNLNSKSATDNKKNVKKMTTHKSEKQKKQIAMGKELNSLSDSNTTISEPQFKEPKSHKASNTGRVTTRSNNKKATRLRTTTRSTRSRSAKCNRKKRIQSTTATNDPKGTCVPTLSEKKKSNRPSDISMAFDLSSDFSQQILSMEDLDWVLEEAKKFLKRHSAIPESVMKEDEKVLLRKMSKSELENLSNEQKLQRKRARDRVCARNSRNKKKKYTDFLEKQANIIKTENGKVEKQLEGLLDENQRLKNEISQLQSRCAVGNKN</sequence>
<feature type="domain" description="BZIP" evidence="3">
    <location>
        <begin position="306"/>
        <end position="369"/>
    </location>
</feature>
<gene>
    <name evidence="4" type="ORF">M0812_13321</name>
</gene>
<dbReference type="AlphaFoldDB" id="A0AAV7ZH93"/>
<keyword evidence="1" id="KW-0175">Coiled coil</keyword>
<dbReference type="Proteomes" id="UP001146793">
    <property type="component" value="Unassembled WGS sequence"/>
</dbReference>
<evidence type="ECO:0000256" key="1">
    <source>
        <dbReference type="SAM" id="Coils"/>
    </source>
</evidence>
<dbReference type="InterPro" id="IPR046347">
    <property type="entry name" value="bZIP_sf"/>
</dbReference>
<evidence type="ECO:0000313" key="4">
    <source>
        <dbReference type="EMBL" id="KAJ3441314.1"/>
    </source>
</evidence>
<feature type="compositionally biased region" description="Basic residues" evidence="2">
    <location>
        <begin position="200"/>
        <end position="213"/>
    </location>
</feature>
<dbReference type="Gene3D" id="1.20.5.170">
    <property type="match status" value="1"/>
</dbReference>
<evidence type="ECO:0000259" key="3">
    <source>
        <dbReference type="PROSITE" id="PS50217"/>
    </source>
</evidence>
<accession>A0AAV7ZH93</accession>
<comment type="caution">
    <text evidence="4">The sequence shown here is derived from an EMBL/GenBank/DDBJ whole genome shotgun (WGS) entry which is preliminary data.</text>
</comment>
<protein>
    <submittedName>
        <fullName evidence="4">Activating transcription factor-2</fullName>
    </submittedName>
</protein>
<name>A0AAV7ZH93_9EUKA</name>
<evidence type="ECO:0000256" key="2">
    <source>
        <dbReference type="SAM" id="MobiDB-lite"/>
    </source>
</evidence>
<dbReference type="EMBL" id="JANTQA010000029">
    <property type="protein sequence ID" value="KAJ3441314.1"/>
    <property type="molecule type" value="Genomic_DNA"/>
</dbReference>
<feature type="coiled-coil region" evidence="1">
    <location>
        <begin position="345"/>
        <end position="379"/>
    </location>
</feature>